<keyword evidence="1" id="KW-1133">Transmembrane helix</keyword>
<evidence type="ECO:0000313" key="3">
    <source>
        <dbReference type="Proteomes" id="UP000325780"/>
    </source>
</evidence>
<protein>
    <submittedName>
        <fullName evidence="2">Uncharacterized protein</fullName>
    </submittedName>
</protein>
<keyword evidence="3" id="KW-1185">Reference proteome</keyword>
<dbReference type="Proteomes" id="UP000325780">
    <property type="component" value="Unassembled WGS sequence"/>
</dbReference>
<organism evidence="2 3">
    <name type="scientific">Aspergillus avenaceus</name>
    <dbReference type="NCBI Taxonomy" id="36643"/>
    <lineage>
        <taxon>Eukaryota</taxon>
        <taxon>Fungi</taxon>
        <taxon>Dikarya</taxon>
        <taxon>Ascomycota</taxon>
        <taxon>Pezizomycotina</taxon>
        <taxon>Eurotiomycetes</taxon>
        <taxon>Eurotiomycetidae</taxon>
        <taxon>Eurotiales</taxon>
        <taxon>Aspergillaceae</taxon>
        <taxon>Aspergillus</taxon>
        <taxon>Aspergillus subgen. Circumdati</taxon>
    </lineage>
</organism>
<dbReference type="EMBL" id="ML742267">
    <property type="protein sequence ID" value="KAE8146374.1"/>
    <property type="molecule type" value="Genomic_DNA"/>
</dbReference>
<gene>
    <name evidence="2" type="ORF">BDV25DRAFT_162626</name>
</gene>
<reference evidence="2 3" key="1">
    <citation type="submission" date="2019-04" db="EMBL/GenBank/DDBJ databases">
        <title>Friends and foes A comparative genomics study of 23 Aspergillus species from section Flavi.</title>
        <authorList>
            <consortium name="DOE Joint Genome Institute"/>
            <person name="Kjaerbolling I."/>
            <person name="Vesth T."/>
            <person name="Frisvad J.C."/>
            <person name="Nybo J.L."/>
            <person name="Theobald S."/>
            <person name="Kildgaard S."/>
            <person name="Isbrandt T."/>
            <person name="Kuo A."/>
            <person name="Sato A."/>
            <person name="Lyhne E.K."/>
            <person name="Kogle M.E."/>
            <person name="Wiebenga A."/>
            <person name="Kun R.S."/>
            <person name="Lubbers R.J."/>
            <person name="Makela M.R."/>
            <person name="Barry K."/>
            <person name="Chovatia M."/>
            <person name="Clum A."/>
            <person name="Daum C."/>
            <person name="Haridas S."/>
            <person name="He G."/>
            <person name="LaButti K."/>
            <person name="Lipzen A."/>
            <person name="Mondo S."/>
            <person name="Riley R."/>
            <person name="Salamov A."/>
            <person name="Simmons B.A."/>
            <person name="Magnuson J.K."/>
            <person name="Henrissat B."/>
            <person name="Mortensen U.H."/>
            <person name="Larsen T.O."/>
            <person name="Devries R.P."/>
            <person name="Grigoriev I.V."/>
            <person name="Machida M."/>
            <person name="Baker S.E."/>
            <person name="Andersen M.R."/>
        </authorList>
    </citation>
    <scope>NUCLEOTIDE SEQUENCE [LARGE SCALE GENOMIC DNA]</scope>
    <source>
        <strain evidence="2 3">IBT 18842</strain>
    </source>
</reference>
<evidence type="ECO:0000313" key="2">
    <source>
        <dbReference type="EMBL" id="KAE8146374.1"/>
    </source>
</evidence>
<name>A0A5N6TJ24_ASPAV</name>
<keyword evidence="1" id="KW-0472">Membrane</keyword>
<dbReference type="AlphaFoldDB" id="A0A5N6TJ24"/>
<sequence>MNHYSEMRVMSIFFSSFFLVAAWKRICLYLYIKYIMRNMTDLNHGISWKKTVRSATISCARAFILYSAPHAVDHRLCAETRLPTYSGTPASLESVHYAQSSSESVQTWVFQFLAQMQYLGLRWGQLASCRMPTLLH</sequence>
<keyword evidence="1" id="KW-0812">Transmembrane</keyword>
<feature type="transmembrane region" description="Helical" evidence="1">
    <location>
        <begin position="12"/>
        <end position="32"/>
    </location>
</feature>
<accession>A0A5N6TJ24</accession>
<proteinExistence type="predicted"/>
<evidence type="ECO:0000256" key="1">
    <source>
        <dbReference type="SAM" id="Phobius"/>
    </source>
</evidence>